<feature type="compositionally biased region" description="Basic and acidic residues" evidence="6">
    <location>
        <begin position="30"/>
        <end position="39"/>
    </location>
</feature>
<dbReference type="PANTHER" id="PTHR13767:SF2">
    <property type="entry name" value="PSEUDOURIDYLATE SYNTHASE TRUB1"/>
    <property type="match status" value="1"/>
</dbReference>
<keyword evidence="4 5" id="KW-0413">Isomerase</keyword>
<dbReference type="Pfam" id="PF16198">
    <property type="entry name" value="TruB_C_2"/>
    <property type="match status" value="1"/>
</dbReference>
<evidence type="ECO:0000256" key="2">
    <source>
        <dbReference type="ARBA" id="ARBA00005642"/>
    </source>
</evidence>
<feature type="region of interest" description="Disordered" evidence="6">
    <location>
        <begin position="1"/>
        <end position="52"/>
    </location>
</feature>
<name>A0ABP4ZXE9_9MICO</name>
<evidence type="ECO:0000313" key="10">
    <source>
        <dbReference type="EMBL" id="GAA1872616.1"/>
    </source>
</evidence>
<dbReference type="RefSeq" id="WP_344105438.1">
    <property type="nucleotide sequence ID" value="NZ_BAAANL010000008.1"/>
</dbReference>
<evidence type="ECO:0000259" key="8">
    <source>
        <dbReference type="Pfam" id="PF09142"/>
    </source>
</evidence>
<dbReference type="InterPro" id="IPR002501">
    <property type="entry name" value="PsdUridine_synth_N"/>
</dbReference>
<dbReference type="NCBIfam" id="TIGR00431">
    <property type="entry name" value="TruB"/>
    <property type="match status" value="1"/>
</dbReference>
<dbReference type="Gene3D" id="2.30.130.10">
    <property type="entry name" value="PUA domain"/>
    <property type="match status" value="1"/>
</dbReference>
<dbReference type="PANTHER" id="PTHR13767">
    <property type="entry name" value="TRNA-PSEUDOURIDINE SYNTHASE"/>
    <property type="match status" value="1"/>
</dbReference>
<evidence type="ECO:0000259" key="9">
    <source>
        <dbReference type="Pfam" id="PF16198"/>
    </source>
</evidence>
<dbReference type="Pfam" id="PF01509">
    <property type="entry name" value="TruB_N"/>
    <property type="match status" value="1"/>
</dbReference>
<feature type="domain" description="Pseudouridine synthase II N-terminal" evidence="7">
    <location>
        <begin position="67"/>
        <end position="200"/>
    </location>
</feature>
<protein>
    <recommendedName>
        <fullName evidence="5">tRNA pseudouridine synthase B</fullName>
        <ecNumber evidence="5">5.4.99.25</ecNumber>
    </recommendedName>
    <alternativeName>
        <fullName evidence="5">tRNA pseudouridine(55) synthase</fullName>
        <shortName evidence="5">Psi55 synthase</shortName>
    </alternativeName>
    <alternativeName>
        <fullName evidence="5">tRNA pseudouridylate synthase</fullName>
    </alternativeName>
    <alternativeName>
        <fullName evidence="5">tRNA-uridine isomerase</fullName>
    </alternativeName>
</protein>
<feature type="domain" description="tRNA pseudouridylate synthase B C-terminal" evidence="9">
    <location>
        <begin position="244"/>
        <end position="285"/>
    </location>
</feature>
<keyword evidence="11" id="KW-1185">Reference proteome</keyword>
<dbReference type="InterPro" id="IPR032819">
    <property type="entry name" value="TruB_C"/>
</dbReference>
<accession>A0ABP4ZXE9</accession>
<gene>
    <name evidence="5 10" type="primary">truB</name>
    <name evidence="10" type="ORF">GCM10009751_34970</name>
</gene>
<feature type="domain" description="tRNA pseudouridine synthase II TruB subfamily 2 C-terminal" evidence="8">
    <location>
        <begin position="306"/>
        <end position="363"/>
    </location>
</feature>
<dbReference type="InterPro" id="IPR020103">
    <property type="entry name" value="PsdUridine_synth_cat_dom_sf"/>
</dbReference>
<dbReference type="InterPro" id="IPR014780">
    <property type="entry name" value="tRNA_psdUridine_synth_TruB"/>
</dbReference>
<proteinExistence type="inferred from homology"/>
<evidence type="ECO:0000256" key="4">
    <source>
        <dbReference type="ARBA" id="ARBA00023235"/>
    </source>
</evidence>
<dbReference type="EMBL" id="BAAANL010000008">
    <property type="protein sequence ID" value="GAA1872616.1"/>
    <property type="molecule type" value="Genomic_DNA"/>
</dbReference>
<dbReference type="InterPro" id="IPR015947">
    <property type="entry name" value="PUA-like_sf"/>
</dbReference>
<evidence type="ECO:0000256" key="3">
    <source>
        <dbReference type="ARBA" id="ARBA00022694"/>
    </source>
</evidence>
<comment type="catalytic activity">
    <reaction evidence="1 5">
        <text>uridine(55) in tRNA = pseudouridine(55) in tRNA</text>
        <dbReference type="Rhea" id="RHEA:42532"/>
        <dbReference type="Rhea" id="RHEA-COMP:10101"/>
        <dbReference type="Rhea" id="RHEA-COMP:10102"/>
        <dbReference type="ChEBI" id="CHEBI:65314"/>
        <dbReference type="ChEBI" id="CHEBI:65315"/>
        <dbReference type="EC" id="5.4.99.25"/>
    </reaction>
</comment>
<reference evidence="11" key="1">
    <citation type="journal article" date="2019" name="Int. J. Syst. Evol. Microbiol.">
        <title>The Global Catalogue of Microorganisms (GCM) 10K type strain sequencing project: providing services to taxonomists for standard genome sequencing and annotation.</title>
        <authorList>
            <consortium name="The Broad Institute Genomics Platform"/>
            <consortium name="The Broad Institute Genome Sequencing Center for Infectious Disease"/>
            <person name="Wu L."/>
            <person name="Ma J."/>
        </authorList>
    </citation>
    <scope>NUCLEOTIDE SEQUENCE [LARGE SCALE GENOMIC DNA]</scope>
    <source>
        <strain evidence="11">JCM 14326</strain>
    </source>
</reference>
<dbReference type="InterPro" id="IPR036974">
    <property type="entry name" value="PUA_sf"/>
</dbReference>
<feature type="compositionally biased region" description="Low complexity" evidence="6">
    <location>
        <begin position="7"/>
        <end position="21"/>
    </location>
</feature>
<dbReference type="SUPFAM" id="SSF88697">
    <property type="entry name" value="PUA domain-like"/>
    <property type="match status" value="1"/>
</dbReference>
<dbReference type="InterPro" id="IPR015225">
    <property type="entry name" value="tRNA_psdUridine_synth_fam2_C"/>
</dbReference>
<evidence type="ECO:0000256" key="5">
    <source>
        <dbReference type="HAMAP-Rule" id="MF_01080"/>
    </source>
</evidence>
<comment type="function">
    <text evidence="5">Responsible for synthesis of pseudouridine from uracil-55 in the psi GC loop of transfer RNAs.</text>
</comment>
<comment type="similarity">
    <text evidence="2 5">Belongs to the pseudouridine synthase TruB family. Type 1 subfamily.</text>
</comment>
<organism evidence="10 11">
    <name type="scientific">Myceligenerans crystallogenes</name>
    <dbReference type="NCBI Taxonomy" id="316335"/>
    <lineage>
        <taxon>Bacteria</taxon>
        <taxon>Bacillati</taxon>
        <taxon>Actinomycetota</taxon>
        <taxon>Actinomycetes</taxon>
        <taxon>Micrococcales</taxon>
        <taxon>Promicromonosporaceae</taxon>
        <taxon>Myceligenerans</taxon>
    </lineage>
</organism>
<dbReference type="Gene3D" id="3.30.2350.10">
    <property type="entry name" value="Pseudouridine synthase"/>
    <property type="match status" value="1"/>
</dbReference>
<dbReference type="Proteomes" id="UP001501094">
    <property type="component" value="Unassembled WGS sequence"/>
</dbReference>
<feature type="active site" description="Nucleophile" evidence="5">
    <location>
        <position position="82"/>
    </location>
</feature>
<dbReference type="HAMAP" id="MF_01080">
    <property type="entry name" value="TruB_bact"/>
    <property type="match status" value="1"/>
</dbReference>
<keyword evidence="3 5" id="KW-0819">tRNA processing</keyword>
<comment type="caution">
    <text evidence="10">The sequence shown here is derived from an EMBL/GenBank/DDBJ whole genome shotgun (WGS) entry which is preliminary data.</text>
</comment>
<evidence type="ECO:0000313" key="11">
    <source>
        <dbReference type="Proteomes" id="UP001501094"/>
    </source>
</evidence>
<evidence type="ECO:0000256" key="6">
    <source>
        <dbReference type="SAM" id="MobiDB-lite"/>
    </source>
</evidence>
<evidence type="ECO:0000256" key="1">
    <source>
        <dbReference type="ARBA" id="ARBA00000385"/>
    </source>
</evidence>
<dbReference type="EC" id="5.4.99.25" evidence="5"/>
<evidence type="ECO:0000259" key="7">
    <source>
        <dbReference type="Pfam" id="PF01509"/>
    </source>
</evidence>
<dbReference type="Pfam" id="PF09142">
    <property type="entry name" value="TruB_C"/>
    <property type="match status" value="1"/>
</dbReference>
<sequence>MSESSSGAAPGDAGAGRTTAGGRAGGTRRGRTEQRDRPPRRPTAPDGFVVVDKPAGWTSHDVVAKTRWLAGTRKVGHAGTLDPMATGVLVLGVGKATKLLTYVVGADKDYDATIRLGVATTTDDAEGEVTATPGARDISDAALRAAIEPLTGDILQVPTTVSAIKVDGKRAYARARAGEEVELTARPVTVSRFDVLATRTAVVRGTDLPGGGAAEGRAADGVAGETPVVDLDVRVTVSSGTYVRALARDLGAALGTGGHLTALRRTRVGGYALGAARTLGQLEAQADDDGTLATLPLADAARGVLPVREIDDAAARALGYGQWIAPSGRPGVLAAIDPAGELVALVEDTRRKGEELARPVLVLASGA</sequence>
<dbReference type="CDD" id="cd02573">
    <property type="entry name" value="PseudoU_synth_EcTruB"/>
    <property type="match status" value="1"/>
</dbReference>
<dbReference type="SUPFAM" id="SSF55120">
    <property type="entry name" value="Pseudouridine synthase"/>
    <property type="match status" value="1"/>
</dbReference>